<dbReference type="SUPFAM" id="SSF47616">
    <property type="entry name" value="GST C-terminal domain-like"/>
    <property type="match status" value="1"/>
</dbReference>
<comment type="caution">
    <text evidence="3">The sequence shown here is derived from an EMBL/GenBank/DDBJ whole genome shotgun (WGS) entry which is preliminary data.</text>
</comment>
<dbReference type="PROSITE" id="PS50404">
    <property type="entry name" value="GST_NTER"/>
    <property type="match status" value="1"/>
</dbReference>
<dbReference type="InterPro" id="IPR040079">
    <property type="entry name" value="Glutathione_S-Trfase"/>
</dbReference>
<evidence type="ECO:0000259" key="1">
    <source>
        <dbReference type="PROSITE" id="PS50404"/>
    </source>
</evidence>
<dbReference type="SFLD" id="SFLDG01150">
    <property type="entry name" value="Main.1:_Beta-like"/>
    <property type="match status" value="1"/>
</dbReference>
<sequence length="211" mass="23047">MFDVYTFATPNSVKVPIALEELGLSYTLHGVNVRKGEQKTPEFLALNPNGKVPVLLDRTVENGPFVLTESAAILVYLAEKTGQLLPAGGDARARVFEQLFFHASGLSPAFGQSGFFQRFAAEPQPIAIERFSSEAKRTLGVLDGVLANRPFVAGEAFTIADIAHFGWLWRRAFAGVSFEDAPNVARWYGTIEARPAVRRGIARVEALVPQD</sequence>
<dbReference type="AlphaFoldDB" id="A0A7Y7ITN6"/>
<dbReference type="EMBL" id="JABXXP010000020">
    <property type="protein sequence ID" value="NVN10159.1"/>
    <property type="molecule type" value="Genomic_DNA"/>
</dbReference>
<dbReference type="SFLD" id="SFLDG01151">
    <property type="entry name" value="Main.2:_Nu-like"/>
    <property type="match status" value="1"/>
</dbReference>
<proteinExistence type="predicted"/>
<dbReference type="PROSITE" id="PS50405">
    <property type="entry name" value="GST_CTER"/>
    <property type="match status" value="1"/>
</dbReference>
<dbReference type="Pfam" id="PF00043">
    <property type="entry name" value="GST_C"/>
    <property type="match status" value="1"/>
</dbReference>
<reference evidence="3 4" key="1">
    <citation type="submission" date="2020-06" db="EMBL/GenBank/DDBJ databases">
        <title>Description of novel acetic acid bacteria.</title>
        <authorList>
            <person name="Sombolestani A."/>
        </authorList>
    </citation>
    <scope>NUCLEOTIDE SEQUENCE [LARGE SCALE GENOMIC DNA]</scope>
    <source>
        <strain evidence="3 4">LMG 31431</strain>
    </source>
</reference>
<dbReference type="PANTHER" id="PTHR44051">
    <property type="entry name" value="GLUTATHIONE S-TRANSFERASE-RELATED"/>
    <property type="match status" value="1"/>
</dbReference>
<dbReference type="PANTHER" id="PTHR44051:SF8">
    <property type="entry name" value="GLUTATHIONE S-TRANSFERASE GSTA"/>
    <property type="match status" value="1"/>
</dbReference>
<dbReference type="CDD" id="cd03178">
    <property type="entry name" value="GST_C_Ure2p_like"/>
    <property type="match status" value="1"/>
</dbReference>
<dbReference type="CDD" id="cd03048">
    <property type="entry name" value="GST_N_Ure2p_like"/>
    <property type="match status" value="1"/>
</dbReference>
<dbReference type="InterPro" id="IPR036249">
    <property type="entry name" value="Thioredoxin-like_sf"/>
</dbReference>
<dbReference type="SFLD" id="SFLDG00358">
    <property type="entry name" value="Main_(cytGST)"/>
    <property type="match status" value="1"/>
</dbReference>
<dbReference type="InterPro" id="IPR010987">
    <property type="entry name" value="Glutathione-S-Trfase_C-like"/>
</dbReference>
<accession>A0A7Y7ITN6</accession>
<keyword evidence="3" id="KW-0808">Transferase</keyword>
<evidence type="ECO:0000259" key="2">
    <source>
        <dbReference type="PROSITE" id="PS50405"/>
    </source>
</evidence>
<evidence type="ECO:0000313" key="3">
    <source>
        <dbReference type="EMBL" id="NVN10159.1"/>
    </source>
</evidence>
<dbReference type="Gene3D" id="3.40.30.10">
    <property type="entry name" value="Glutaredoxin"/>
    <property type="match status" value="1"/>
</dbReference>
<dbReference type="InterPro" id="IPR004045">
    <property type="entry name" value="Glutathione_S-Trfase_N"/>
</dbReference>
<organism evidence="3 4">
    <name type="scientific">Nguyenibacter vanlangensis</name>
    <dbReference type="NCBI Taxonomy" id="1216886"/>
    <lineage>
        <taxon>Bacteria</taxon>
        <taxon>Pseudomonadati</taxon>
        <taxon>Pseudomonadota</taxon>
        <taxon>Alphaproteobacteria</taxon>
        <taxon>Acetobacterales</taxon>
        <taxon>Acetobacteraceae</taxon>
        <taxon>Nguyenibacter</taxon>
    </lineage>
</organism>
<dbReference type="SUPFAM" id="SSF52833">
    <property type="entry name" value="Thioredoxin-like"/>
    <property type="match status" value="1"/>
</dbReference>
<dbReference type="InterPro" id="IPR004046">
    <property type="entry name" value="GST_C"/>
</dbReference>
<dbReference type="Gene3D" id="1.20.1050.10">
    <property type="match status" value="1"/>
</dbReference>
<feature type="domain" description="GST C-terminal" evidence="2">
    <location>
        <begin position="88"/>
        <end position="211"/>
    </location>
</feature>
<dbReference type="Proteomes" id="UP000534870">
    <property type="component" value="Unassembled WGS sequence"/>
</dbReference>
<evidence type="ECO:0000313" key="4">
    <source>
        <dbReference type="Proteomes" id="UP000534870"/>
    </source>
</evidence>
<feature type="domain" description="GST N-terminal" evidence="1">
    <location>
        <begin position="1"/>
        <end position="85"/>
    </location>
</feature>
<dbReference type="Pfam" id="PF13409">
    <property type="entry name" value="GST_N_2"/>
    <property type="match status" value="1"/>
</dbReference>
<dbReference type="GO" id="GO:0016740">
    <property type="term" value="F:transferase activity"/>
    <property type="evidence" value="ECO:0007669"/>
    <property type="project" value="UniProtKB-KW"/>
</dbReference>
<gene>
    <name evidence="3" type="ORF">HUK84_03180</name>
</gene>
<dbReference type="SFLD" id="SFLDS00019">
    <property type="entry name" value="Glutathione_Transferase_(cytos"/>
    <property type="match status" value="1"/>
</dbReference>
<dbReference type="InterPro" id="IPR036282">
    <property type="entry name" value="Glutathione-S-Trfase_C_sf"/>
</dbReference>
<name>A0A7Y7ITN6_9PROT</name>
<protein>
    <submittedName>
        <fullName evidence="3">Glutathione S-transferase N-terminal domain-containing protein</fullName>
    </submittedName>
</protein>